<dbReference type="CDD" id="cd00174">
    <property type="entry name" value="SH3"/>
    <property type="match status" value="1"/>
</dbReference>
<accession>A0ABQ6MID5</accession>
<gene>
    <name evidence="5" type="ORF">TeGR_g1393</name>
</gene>
<organism evidence="5 6">
    <name type="scientific">Tetraparma gracilis</name>
    <dbReference type="NCBI Taxonomy" id="2962635"/>
    <lineage>
        <taxon>Eukaryota</taxon>
        <taxon>Sar</taxon>
        <taxon>Stramenopiles</taxon>
        <taxon>Ochrophyta</taxon>
        <taxon>Bolidophyceae</taxon>
        <taxon>Parmales</taxon>
        <taxon>Triparmaceae</taxon>
        <taxon>Tetraparma</taxon>
    </lineage>
</organism>
<sequence length="104" mass="11104">MSSSYNANSLRPGSSLNRPGSSLRPMSKASSYRKGSRTPGMRGQLKTPSTARPPPTREGDVFEAVVALATVKFDFGAEEDGDLALKAGSVVQVVEKCESGWWRG</sequence>
<dbReference type="InterPro" id="IPR036028">
    <property type="entry name" value="SH3-like_dom_sf"/>
</dbReference>
<keyword evidence="1 2" id="KW-0728">SH3 domain</keyword>
<protein>
    <recommendedName>
        <fullName evidence="4">SH3 domain-containing protein</fullName>
    </recommendedName>
</protein>
<keyword evidence="6" id="KW-1185">Reference proteome</keyword>
<dbReference type="PROSITE" id="PS50002">
    <property type="entry name" value="SH3"/>
    <property type="match status" value="1"/>
</dbReference>
<dbReference type="Gene3D" id="2.30.30.40">
    <property type="entry name" value="SH3 Domains"/>
    <property type="match status" value="1"/>
</dbReference>
<comment type="caution">
    <text evidence="5">The sequence shown here is derived from an EMBL/GenBank/DDBJ whole genome shotgun (WGS) entry which is preliminary data.</text>
</comment>
<name>A0ABQ6MID5_9STRA</name>
<dbReference type="Proteomes" id="UP001165060">
    <property type="component" value="Unassembled WGS sequence"/>
</dbReference>
<evidence type="ECO:0000259" key="4">
    <source>
        <dbReference type="PROSITE" id="PS50002"/>
    </source>
</evidence>
<evidence type="ECO:0000313" key="5">
    <source>
        <dbReference type="EMBL" id="GMI26981.1"/>
    </source>
</evidence>
<evidence type="ECO:0000256" key="1">
    <source>
        <dbReference type="ARBA" id="ARBA00022443"/>
    </source>
</evidence>
<reference evidence="5 6" key="1">
    <citation type="journal article" date="2023" name="Commun. Biol.">
        <title>Genome analysis of Parmales, the sister group of diatoms, reveals the evolutionary specialization of diatoms from phago-mixotrophs to photoautotrophs.</title>
        <authorList>
            <person name="Ban H."/>
            <person name="Sato S."/>
            <person name="Yoshikawa S."/>
            <person name="Yamada K."/>
            <person name="Nakamura Y."/>
            <person name="Ichinomiya M."/>
            <person name="Sato N."/>
            <person name="Blanc-Mathieu R."/>
            <person name="Endo H."/>
            <person name="Kuwata A."/>
            <person name="Ogata H."/>
        </authorList>
    </citation>
    <scope>NUCLEOTIDE SEQUENCE [LARGE SCALE GENOMIC DNA]</scope>
</reference>
<feature type="compositionally biased region" description="Polar residues" evidence="3">
    <location>
        <begin position="1"/>
        <end position="20"/>
    </location>
</feature>
<feature type="domain" description="SH3" evidence="4">
    <location>
        <begin position="64"/>
        <end position="104"/>
    </location>
</feature>
<proteinExistence type="predicted"/>
<dbReference type="SUPFAM" id="SSF50044">
    <property type="entry name" value="SH3-domain"/>
    <property type="match status" value="1"/>
</dbReference>
<feature type="region of interest" description="Disordered" evidence="3">
    <location>
        <begin position="1"/>
        <end position="58"/>
    </location>
</feature>
<evidence type="ECO:0000313" key="6">
    <source>
        <dbReference type="Proteomes" id="UP001165060"/>
    </source>
</evidence>
<evidence type="ECO:0000256" key="2">
    <source>
        <dbReference type="PROSITE-ProRule" id="PRU00192"/>
    </source>
</evidence>
<dbReference type="Pfam" id="PF00018">
    <property type="entry name" value="SH3_1"/>
    <property type="match status" value="1"/>
</dbReference>
<evidence type="ECO:0000256" key="3">
    <source>
        <dbReference type="SAM" id="MobiDB-lite"/>
    </source>
</evidence>
<dbReference type="InterPro" id="IPR001452">
    <property type="entry name" value="SH3_domain"/>
</dbReference>
<feature type="non-terminal residue" evidence="5">
    <location>
        <position position="104"/>
    </location>
</feature>
<dbReference type="EMBL" id="BRYB01004183">
    <property type="protein sequence ID" value="GMI26981.1"/>
    <property type="molecule type" value="Genomic_DNA"/>
</dbReference>